<accession>A0A976QQU4</accession>
<organism evidence="1 2">
    <name type="scientific">Theileria orientalis</name>
    <dbReference type="NCBI Taxonomy" id="68886"/>
    <lineage>
        <taxon>Eukaryota</taxon>
        <taxon>Sar</taxon>
        <taxon>Alveolata</taxon>
        <taxon>Apicomplexa</taxon>
        <taxon>Aconoidasida</taxon>
        <taxon>Piroplasmida</taxon>
        <taxon>Theileriidae</taxon>
        <taxon>Theileria</taxon>
    </lineage>
</organism>
<name>A0A976QQU4_THEOR</name>
<evidence type="ECO:0000313" key="2">
    <source>
        <dbReference type="Proteomes" id="UP000244803"/>
    </source>
</evidence>
<proteinExistence type="predicted"/>
<protein>
    <submittedName>
        <fullName evidence="1">Uncharacterized protein</fullName>
    </submittedName>
</protein>
<dbReference type="AlphaFoldDB" id="A0A976QQU4"/>
<evidence type="ECO:0000313" key="1">
    <source>
        <dbReference type="EMBL" id="UKJ89653.2"/>
    </source>
</evidence>
<dbReference type="OrthoDB" id="10266042at2759"/>
<dbReference type="EMBL" id="CP056067">
    <property type="protein sequence ID" value="UKJ89653.2"/>
    <property type="molecule type" value="Genomic_DNA"/>
</dbReference>
<sequence>MKNSGVKSERDRILTLKPPKRSLLYTKDGINLKLPRFSRPRKRFVRILEEASGVEYLPVESLLERVKDRTTFYNFANIETTFLQIAKWVFFRRKEIINHKLFPELRSETLRKSALFGSVYSRFLKTILKASRLYGGYGIRNTLKFYVKIRDGNFLEGLSLPNISDFDLEVRSIPNLFYSRLLNLCRRSDRLEVLKSVFRNLKIKTGTLTSSMVLSKSKFVKSNWGYLCYFALRNGQKSVVQAINEICRPKQSGKFDYLKTGESDLDFANRHFGTVLNLFSQVYKLSSLANSEKRGPYEQENDLFSKLGICLLKNDTSELELYSIYYKSKFELLKLSSLEDHVATFMEMVDHLNRCSQSEDCNFDHLDGFIHCICKPYMQKIKDHFVHIDGKLDAIFAEIFSAPVPDHNLTLTPRSIDKLKHFGLESFASLFQKSPEETSEDRIYGIMKDGDSSFLYDFINSRILTSSNTDSMDLKNFRGNCLDTLKYCHLIIYSASEDLDEMLDRNVAFLKEKYKQLDYLNIDTLVTLDLPNYRKNSINEFDRKRLYHRTVFRHPVNSQLYITLNDWPK</sequence>
<dbReference type="Proteomes" id="UP000244803">
    <property type="component" value="Chromosome 4"/>
</dbReference>
<reference evidence="1" key="1">
    <citation type="submission" date="2022-07" db="EMBL/GenBank/DDBJ databases">
        <title>Evaluation of T. orientalis genome assembly methods using nanopore sequencing and analysis of variation between genomes.</title>
        <authorList>
            <person name="Yam J."/>
            <person name="Micallef M.L."/>
            <person name="Liu M."/>
            <person name="Djordjevic S.P."/>
            <person name="Bogema D.R."/>
            <person name="Jenkins C."/>
        </authorList>
    </citation>
    <scope>NUCLEOTIDE SEQUENCE</scope>
    <source>
        <strain evidence="1">Fish Creek</strain>
    </source>
</reference>
<gene>
    <name evidence="1" type="ORF">MACJ_002905</name>
</gene>